<keyword evidence="2" id="KW-1185">Reference proteome</keyword>
<gene>
    <name evidence="1" type="ORF">SSLN_LOCUS1419</name>
</gene>
<evidence type="ECO:0000313" key="1">
    <source>
        <dbReference type="EMBL" id="VDL87727.1"/>
    </source>
</evidence>
<dbReference type="SUPFAM" id="SSF56219">
    <property type="entry name" value="DNase I-like"/>
    <property type="match status" value="1"/>
</dbReference>
<dbReference type="WBParaSite" id="SSLN_0000147501-mRNA-1">
    <property type="protein sequence ID" value="SSLN_0000147501-mRNA-1"/>
    <property type="gene ID" value="SSLN_0000147501"/>
</dbReference>
<dbReference type="AlphaFoldDB" id="A0A183SB21"/>
<accession>A0A183SB21</accession>
<sequence length="114" mass="13189">MPARVSPPILAAWNVGSLFDYPWSNRPERRMAFFAREFARNKVEIAALSEPRFFEQGKLEEVGAKYTFFWTVRPKAERSDAGVSFAIRNNIFGLLPCLPHSINNRLMSLRLPFR</sequence>
<dbReference type="EMBL" id="UYSU01003053">
    <property type="protein sequence ID" value="VDL87727.1"/>
    <property type="molecule type" value="Genomic_DNA"/>
</dbReference>
<dbReference type="InterPro" id="IPR036691">
    <property type="entry name" value="Endo/exonu/phosph_ase_sf"/>
</dbReference>
<name>A0A183SB21_SCHSO</name>
<dbReference type="Proteomes" id="UP000275846">
    <property type="component" value="Unassembled WGS sequence"/>
</dbReference>
<protein>
    <submittedName>
        <fullName evidence="3">Endo/exonuclease/phosphatase domain-containing protein</fullName>
    </submittedName>
</protein>
<evidence type="ECO:0000313" key="3">
    <source>
        <dbReference type="WBParaSite" id="SSLN_0000147501-mRNA-1"/>
    </source>
</evidence>
<proteinExistence type="predicted"/>
<evidence type="ECO:0000313" key="2">
    <source>
        <dbReference type="Proteomes" id="UP000275846"/>
    </source>
</evidence>
<organism evidence="3">
    <name type="scientific">Schistocephalus solidus</name>
    <name type="common">Tapeworm</name>
    <dbReference type="NCBI Taxonomy" id="70667"/>
    <lineage>
        <taxon>Eukaryota</taxon>
        <taxon>Metazoa</taxon>
        <taxon>Spiralia</taxon>
        <taxon>Lophotrochozoa</taxon>
        <taxon>Platyhelminthes</taxon>
        <taxon>Cestoda</taxon>
        <taxon>Eucestoda</taxon>
        <taxon>Diphyllobothriidea</taxon>
        <taxon>Diphyllobothriidae</taxon>
        <taxon>Schistocephalus</taxon>
    </lineage>
</organism>
<reference evidence="1 2" key="2">
    <citation type="submission" date="2018-11" db="EMBL/GenBank/DDBJ databases">
        <authorList>
            <consortium name="Pathogen Informatics"/>
        </authorList>
    </citation>
    <scope>NUCLEOTIDE SEQUENCE [LARGE SCALE GENOMIC DNA]</scope>
    <source>
        <strain evidence="1 2">NST_G2</strain>
    </source>
</reference>
<reference evidence="3" key="1">
    <citation type="submission" date="2016-06" db="UniProtKB">
        <authorList>
            <consortium name="WormBaseParasite"/>
        </authorList>
    </citation>
    <scope>IDENTIFICATION</scope>
</reference>